<reference evidence="9 10" key="1">
    <citation type="submission" date="2019-12" db="EMBL/GenBank/DDBJ databases">
        <authorList>
            <person name="Yuan C.-G."/>
        </authorList>
    </citation>
    <scope>NUCLEOTIDE SEQUENCE [LARGE SCALE GENOMIC DNA]</scope>
    <source>
        <strain evidence="9 10">KCTC 23863</strain>
    </source>
</reference>
<dbReference type="EMBL" id="WURB01000008">
    <property type="protein sequence ID" value="MXQ12322.1"/>
    <property type="molecule type" value="Genomic_DNA"/>
</dbReference>
<dbReference type="OrthoDB" id="9803470at2"/>
<evidence type="ECO:0000256" key="4">
    <source>
        <dbReference type="ARBA" id="ARBA00023125"/>
    </source>
</evidence>
<sequence length="183" mass="20335">MVVDPLVRQAMLDAIPHLRAFAISLSGDVTYADDLVQTALLRGLENIDKFQPGTSMQAWLFTILRNQFYTDMRRRRREVQDSDGVMAANLAILPEQGAHLDYSDMLAALAQLSVEHREALLLVGAEGVSYEEAAQICGVNIGTIKSRINRARTRLAELLDFVPDEDLGPDRLVKATLFTHAPM</sequence>
<keyword evidence="3 6" id="KW-0731">Sigma factor</keyword>
<dbReference type="PROSITE" id="PS01063">
    <property type="entry name" value="SIGMA70_ECF"/>
    <property type="match status" value="1"/>
</dbReference>
<dbReference type="NCBIfam" id="NF009199">
    <property type="entry name" value="PRK12547.1"/>
    <property type="match status" value="1"/>
</dbReference>
<gene>
    <name evidence="9" type="ORF">GR328_12785</name>
</gene>
<dbReference type="CDD" id="cd06171">
    <property type="entry name" value="Sigma70_r4"/>
    <property type="match status" value="1"/>
</dbReference>
<dbReference type="NCBIfam" id="TIGR02937">
    <property type="entry name" value="sigma70-ECF"/>
    <property type="match status" value="1"/>
</dbReference>
<dbReference type="InterPro" id="IPR000838">
    <property type="entry name" value="RNA_pol_sigma70_ECF_CS"/>
</dbReference>
<comment type="similarity">
    <text evidence="1 6">Belongs to the sigma-70 factor family. ECF subfamily.</text>
</comment>
<evidence type="ECO:0000313" key="10">
    <source>
        <dbReference type="Proteomes" id="UP000436483"/>
    </source>
</evidence>
<proteinExistence type="inferred from homology"/>
<dbReference type="SUPFAM" id="SSF88946">
    <property type="entry name" value="Sigma2 domain of RNA polymerase sigma factors"/>
    <property type="match status" value="1"/>
</dbReference>
<dbReference type="SUPFAM" id="SSF88659">
    <property type="entry name" value="Sigma3 and sigma4 domains of RNA polymerase sigma factors"/>
    <property type="match status" value="1"/>
</dbReference>
<protein>
    <recommendedName>
        <fullName evidence="6">RNA polymerase sigma factor</fullName>
    </recommendedName>
</protein>
<accession>A0A7X3MSD0</accession>
<feature type="domain" description="RNA polymerase sigma factor 70 region 4 type 2" evidence="8">
    <location>
        <begin position="105"/>
        <end position="155"/>
    </location>
</feature>
<evidence type="ECO:0000256" key="6">
    <source>
        <dbReference type="RuleBase" id="RU000716"/>
    </source>
</evidence>
<keyword evidence="10" id="KW-1185">Reference proteome</keyword>
<dbReference type="Proteomes" id="UP000436483">
    <property type="component" value="Unassembled WGS sequence"/>
</dbReference>
<dbReference type="Gene3D" id="1.10.1740.10">
    <property type="match status" value="1"/>
</dbReference>
<dbReference type="PANTHER" id="PTHR43133">
    <property type="entry name" value="RNA POLYMERASE ECF-TYPE SIGMA FACTO"/>
    <property type="match status" value="1"/>
</dbReference>
<dbReference type="PANTHER" id="PTHR43133:SF25">
    <property type="entry name" value="RNA POLYMERASE SIGMA FACTOR RFAY-RELATED"/>
    <property type="match status" value="1"/>
</dbReference>
<dbReference type="AlphaFoldDB" id="A0A7X3MSD0"/>
<comment type="caution">
    <text evidence="9">The sequence shown here is derived from an EMBL/GenBank/DDBJ whole genome shotgun (WGS) entry which is preliminary data.</text>
</comment>
<dbReference type="InterPro" id="IPR039425">
    <property type="entry name" value="RNA_pol_sigma-70-like"/>
</dbReference>
<name>A0A7X3MSD0_9HYPH</name>
<evidence type="ECO:0000256" key="3">
    <source>
        <dbReference type="ARBA" id="ARBA00023082"/>
    </source>
</evidence>
<keyword evidence="4 6" id="KW-0238">DNA-binding</keyword>
<dbReference type="Pfam" id="PF04542">
    <property type="entry name" value="Sigma70_r2"/>
    <property type="match status" value="1"/>
</dbReference>
<evidence type="ECO:0000259" key="7">
    <source>
        <dbReference type="Pfam" id="PF04542"/>
    </source>
</evidence>
<dbReference type="GO" id="GO:0003677">
    <property type="term" value="F:DNA binding"/>
    <property type="evidence" value="ECO:0007669"/>
    <property type="project" value="UniProtKB-KW"/>
</dbReference>
<dbReference type="Pfam" id="PF08281">
    <property type="entry name" value="Sigma70_r4_2"/>
    <property type="match status" value="1"/>
</dbReference>
<feature type="domain" description="RNA polymerase sigma-70 region 2" evidence="7">
    <location>
        <begin position="16"/>
        <end position="77"/>
    </location>
</feature>
<dbReference type="Gene3D" id="1.10.10.10">
    <property type="entry name" value="Winged helix-like DNA-binding domain superfamily/Winged helix DNA-binding domain"/>
    <property type="match status" value="1"/>
</dbReference>
<keyword evidence="2 6" id="KW-0805">Transcription regulation</keyword>
<dbReference type="InterPro" id="IPR036388">
    <property type="entry name" value="WH-like_DNA-bd_sf"/>
</dbReference>
<dbReference type="InterPro" id="IPR013249">
    <property type="entry name" value="RNA_pol_sigma70_r4_t2"/>
</dbReference>
<evidence type="ECO:0000256" key="2">
    <source>
        <dbReference type="ARBA" id="ARBA00023015"/>
    </source>
</evidence>
<dbReference type="InterPro" id="IPR014284">
    <property type="entry name" value="RNA_pol_sigma-70_dom"/>
</dbReference>
<evidence type="ECO:0000256" key="1">
    <source>
        <dbReference type="ARBA" id="ARBA00010641"/>
    </source>
</evidence>
<evidence type="ECO:0000313" key="9">
    <source>
        <dbReference type="EMBL" id="MXQ12322.1"/>
    </source>
</evidence>
<evidence type="ECO:0000259" key="8">
    <source>
        <dbReference type="Pfam" id="PF08281"/>
    </source>
</evidence>
<dbReference type="InterPro" id="IPR013324">
    <property type="entry name" value="RNA_pol_sigma_r3/r4-like"/>
</dbReference>
<dbReference type="InterPro" id="IPR013325">
    <property type="entry name" value="RNA_pol_sigma_r2"/>
</dbReference>
<keyword evidence="5 6" id="KW-0804">Transcription</keyword>
<reference evidence="9 10" key="2">
    <citation type="submission" date="2020-01" db="EMBL/GenBank/DDBJ databases">
        <title>Microvirga sp. nov., an arsenate reduction bacterium isolated from Tibet hotspring sediments.</title>
        <authorList>
            <person name="Xian W.-D."/>
            <person name="Li W.-J."/>
        </authorList>
    </citation>
    <scope>NUCLEOTIDE SEQUENCE [LARGE SCALE GENOMIC DNA]</scope>
    <source>
        <strain evidence="9 10">KCTC 23863</strain>
    </source>
</reference>
<dbReference type="InterPro" id="IPR007627">
    <property type="entry name" value="RNA_pol_sigma70_r2"/>
</dbReference>
<dbReference type="GO" id="GO:0006352">
    <property type="term" value="P:DNA-templated transcription initiation"/>
    <property type="evidence" value="ECO:0007669"/>
    <property type="project" value="InterPro"/>
</dbReference>
<organism evidence="9 10">
    <name type="scientific">Microvirga makkahensis</name>
    <dbReference type="NCBI Taxonomy" id="1128670"/>
    <lineage>
        <taxon>Bacteria</taxon>
        <taxon>Pseudomonadati</taxon>
        <taxon>Pseudomonadota</taxon>
        <taxon>Alphaproteobacteria</taxon>
        <taxon>Hyphomicrobiales</taxon>
        <taxon>Methylobacteriaceae</taxon>
        <taxon>Microvirga</taxon>
    </lineage>
</organism>
<dbReference type="GO" id="GO:0016987">
    <property type="term" value="F:sigma factor activity"/>
    <property type="evidence" value="ECO:0007669"/>
    <property type="project" value="UniProtKB-KW"/>
</dbReference>
<evidence type="ECO:0000256" key="5">
    <source>
        <dbReference type="ARBA" id="ARBA00023163"/>
    </source>
</evidence>